<organism evidence="2 3">
    <name type="scientific">Methylobacterium oryzae</name>
    <dbReference type="NCBI Taxonomy" id="334852"/>
    <lineage>
        <taxon>Bacteria</taxon>
        <taxon>Pseudomonadati</taxon>
        <taxon>Pseudomonadota</taxon>
        <taxon>Alphaproteobacteria</taxon>
        <taxon>Hyphomicrobiales</taxon>
        <taxon>Methylobacteriaceae</taxon>
        <taxon>Methylobacterium</taxon>
    </lineage>
</organism>
<keyword evidence="1" id="KW-0732">Signal</keyword>
<keyword evidence="3" id="KW-1185">Reference proteome</keyword>
<evidence type="ECO:0008006" key="4">
    <source>
        <dbReference type="Google" id="ProtNLM"/>
    </source>
</evidence>
<dbReference type="Proteomes" id="UP001355206">
    <property type="component" value="Unassembled WGS sequence"/>
</dbReference>
<dbReference type="RefSeq" id="WP_091784866.1">
    <property type="nucleotide sequence ID" value="NZ_MLCA01000002.1"/>
</dbReference>
<gene>
    <name evidence="2" type="ORF">MOTC310_08960</name>
</gene>
<dbReference type="EMBL" id="MLCA01000002">
    <property type="protein sequence ID" value="MEE7490599.1"/>
    <property type="molecule type" value="Genomic_DNA"/>
</dbReference>
<feature type="signal peptide" evidence="1">
    <location>
        <begin position="1"/>
        <end position="23"/>
    </location>
</feature>
<protein>
    <recommendedName>
        <fullName evidence="4">PA14 domain-containing protein</fullName>
    </recommendedName>
</protein>
<name>A0ABU7TLD6_9HYPH</name>
<feature type="chain" id="PRO_5045412715" description="PA14 domain-containing protein" evidence="1">
    <location>
        <begin position="24"/>
        <end position="170"/>
    </location>
</feature>
<comment type="caution">
    <text evidence="2">The sequence shown here is derived from an EMBL/GenBank/DDBJ whole genome shotgun (WGS) entry which is preliminary data.</text>
</comment>
<accession>A0ABU7TLD6</accession>
<reference evidence="2 3" key="1">
    <citation type="journal article" date="2012" name="Genet. Mol. Biol.">
        <title>Analysis of 16S rRNA and mxaF genes revealing insights into Methylobacterium niche-specific plant association.</title>
        <authorList>
            <person name="Dourado M.N."/>
            <person name="Andreote F.D."/>
            <person name="Dini-Andreote F."/>
            <person name="Conti R."/>
            <person name="Araujo J.M."/>
            <person name="Araujo W.L."/>
        </authorList>
    </citation>
    <scope>NUCLEOTIDE SEQUENCE [LARGE SCALE GENOMIC DNA]</scope>
    <source>
        <strain evidence="2 3">TC3-10</strain>
    </source>
</reference>
<evidence type="ECO:0000313" key="2">
    <source>
        <dbReference type="EMBL" id="MEE7490599.1"/>
    </source>
</evidence>
<sequence>MTSRSRAILTVGLVVCCIGPAVAEDAPACASFAWSVARDRAAFAAPDLPVLASGSTLPAGTGAAQVALKPAADVALPVQSERTAKPGTFAGFVTAAVPSAGTYQLTLSDDAWIDVSQDGRTTLKPERISGKAGCPEVRKSLRFALGPGPITIEIGRAPNPQIKLDLLSVE</sequence>
<evidence type="ECO:0000256" key="1">
    <source>
        <dbReference type="SAM" id="SignalP"/>
    </source>
</evidence>
<evidence type="ECO:0000313" key="3">
    <source>
        <dbReference type="Proteomes" id="UP001355206"/>
    </source>
</evidence>
<proteinExistence type="predicted"/>